<evidence type="ECO:0000256" key="2">
    <source>
        <dbReference type="ARBA" id="ARBA00007379"/>
    </source>
</evidence>
<keyword evidence="6 11" id="KW-0812">Transmembrane</keyword>
<name>A0A9D2SI16_9FIRM</name>
<dbReference type="PANTHER" id="PTHR47755">
    <property type="entry name" value="CELL DIVISION PROTEIN FTSX"/>
    <property type="match status" value="1"/>
</dbReference>
<evidence type="ECO:0000256" key="5">
    <source>
        <dbReference type="ARBA" id="ARBA00022618"/>
    </source>
</evidence>
<evidence type="ECO:0000256" key="10">
    <source>
        <dbReference type="PIRNR" id="PIRNR003097"/>
    </source>
</evidence>
<keyword evidence="9 10" id="KW-0131">Cell cycle</keyword>
<dbReference type="EMBL" id="DWWT01000036">
    <property type="protein sequence ID" value="HJC06157.1"/>
    <property type="molecule type" value="Genomic_DNA"/>
</dbReference>
<reference evidence="14" key="1">
    <citation type="journal article" date="2021" name="PeerJ">
        <title>Extensive microbial diversity within the chicken gut microbiome revealed by metagenomics and culture.</title>
        <authorList>
            <person name="Gilroy R."/>
            <person name="Ravi A."/>
            <person name="Getino M."/>
            <person name="Pursley I."/>
            <person name="Horton D.L."/>
            <person name="Alikhan N.F."/>
            <person name="Baker D."/>
            <person name="Gharbi K."/>
            <person name="Hall N."/>
            <person name="Watson M."/>
            <person name="Adriaenssens E.M."/>
            <person name="Foster-Nyarko E."/>
            <person name="Jarju S."/>
            <person name="Secka A."/>
            <person name="Antonio M."/>
            <person name="Oren A."/>
            <person name="Chaudhuri R.R."/>
            <person name="La Ragione R."/>
            <person name="Hildebrand F."/>
            <person name="Pallen M.J."/>
        </authorList>
    </citation>
    <scope>NUCLEOTIDE SEQUENCE</scope>
    <source>
        <strain evidence="14">CHK180-15479</strain>
    </source>
</reference>
<feature type="domain" description="ABC3 transporter permease C-terminal" evidence="12">
    <location>
        <begin position="178"/>
        <end position="299"/>
    </location>
</feature>
<evidence type="ECO:0000259" key="13">
    <source>
        <dbReference type="Pfam" id="PF18075"/>
    </source>
</evidence>
<dbReference type="InterPro" id="IPR040690">
    <property type="entry name" value="FtsX_ECD"/>
</dbReference>
<evidence type="ECO:0000256" key="11">
    <source>
        <dbReference type="SAM" id="Phobius"/>
    </source>
</evidence>
<comment type="function">
    <text evidence="10">Part of the ABC transporter FtsEX involved in asymmetric cellular division facilitating the initiation of sporulation.</text>
</comment>
<dbReference type="GO" id="GO:0005886">
    <property type="term" value="C:plasma membrane"/>
    <property type="evidence" value="ECO:0007669"/>
    <property type="project" value="UniProtKB-SubCell"/>
</dbReference>
<feature type="transmembrane region" description="Helical" evidence="11">
    <location>
        <begin position="267"/>
        <end position="296"/>
    </location>
</feature>
<keyword evidence="7 11" id="KW-1133">Transmembrane helix</keyword>
<dbReference type="InterPro" id="IPR004513">
    <property type="entry name" value="FtsX"/>
</dbReference>
<organism evidence="14 15">
    <name type="scientific">Candidatus Enterocloster excrementipullorum</name>
    <dbReference type="NCBI Taxonomy" id="2838559"/>
    <lineage>
        <taxon>Bacteria</taxon>
        <taxon>Bacillati</taxon>
        <taxon>Bacillota</taxon>
        <taxon>Clostridia</taxon>
        <taxon>Lachnospirales</taxon>
        <taxon>Lachnospiraceae</taxon>
        <taxon>Enterocloster</taxon>
    </lineage>
</organism>
<accession>A0A9D2SI16</accession>
<comment type="subcellular location">
    <subcellularLocation>
        <location evidence="1">Cell membrane</location>
        <topology evidence="1">Multi-pass membrane protein</topology>
    </subcellularLocation>
</comment>
<dbReference type="PROSITE" id="PS51257">
    <property type="entry name" value="PROKAR_LIPOPROTEIN"/>
    <property type="match status" value="1"/>
</dbReference>
<dbReference type="PANTHER" id="PTHR47755:SF1">
    <property type="entry name" value="CELL DIVISION PROTEIN FTSX"/>
    <property type="match status" value="1"/>
</dbReference>
<evidence type="ECO:0000313" key="14">
    <source>
        <dbReference type="EMBL" id="HJC06157.1"/>
    </source>
</evidence>
<protein>
    <recommendedName>
        <fullName evidence="3 10">Cell division protein FtsX</fullName>
    </recommendedName>
</protein>
<feature type="transmembrane region" description="Helical" evidence="11">
    <location>
        <begin position="222"/>
        <end position="247"/>
    </location>
</feature>
<dbReference type="AlphaFoldDB" id="A0A9D2SI16"/>
<evidence type="ECO:0000256" key="8">
    <source>
        <dbReference type="ARBA" id="ARBA00023136"/>
    </source>
</evidence>
<feature type="domain" description="FtsX extracellular" evidence="13">
    <location>
        <begin position="59"/>
        <end position="155"/>
    </location>
</feature>
<evidence type="ECO:0000259" key="12">
    <source>
        <dbReference type="Pfam" id="PF02687"/>
    </source>
</evidence>
<evidence type="ECO:0000256" key="7">
    <source>
        <dbReference type="ARBA" id="ARBA00022989"/>
    </source>
</evidence>
<dbReference type="Proteomes" id="UP000823910">
    <property type="component" value="Unassembled WGS sequence"/>
</dbReference>
<reference evidence="14" key="2">
    <citation type="submission" date="2021-04" db="EMBL/GenBank/DDBJ databases">
        <authorList>
            <person name="Gilroy R."/>
        </authorList>
    </citation>
    <scope>NUCLEOTIDE SEQUENCE</scope>
    <source>
        <strain evidence="14">CHK180-15479</strain>
    </source>
</reference>
<evidence type="ECO:0000256" key="1">
    <source>
        <dbReference type="ARBA" id="ARBA00004651"/>
    </source>
</evidence>
<gene>
    <name evidence="14" type="primary">ftsX</name>
    <name evidence="14" type="ORF">H9704_08390</name>
</gene>
<feature type="transmembrane region" description="Helical" evidence="11">
    <location>
        <begin position="171"/>
        <end position="201"/>
    </location>
</feature>
<evidence type="ECO:0000256" key="6">
    <source>
        <dbReference type="ARBA" id="ARBA00022692"/>
    </source>
</evidence>
<dbReference type="Pfam" id="PF18075">
    <property type="entry name" value="FtsX_ECD"/>
    <property type="match status" value="1"/>
</dbReference>
<dbReference type="PIRSF" id="PIRSF003097">
    <property type="entry name" value="FtsX"/>
    <property type="match status" value="1"/>
</dbReference>
<comment type="similarity">
    <text evidence="2 10">Belongs to the ABC-4 integral membrane protein family. FtsX subfamily.</text>
</comment>
<sequence>MRINTFWYCLKQGIINICRNILFSLASIATISACIFLFCLFFALVANINYGTRMAENTVGISVFFDESLSQEEIETIGQEIGTWREVREMRFTSAEEAWDTFKEVYFEGEEELAAGFEEDNPLAGSASYEIFLHDIGDQEEIAGRLEAMEGVRRVRYSSSLVEGFTNAGRMIGLVSAMIIAILLAVAVFLISNTISVAAAFRRRENEIMRYIGATNFMIRAPFVVEGMLLGLLGAVLPLALICFLYQKGVLYLEERFGLLSGLFEPLQLSVLFPYMAGSAMALGVGIGFFVSFFTIRRHLKV</sequence>
<evidence type="ECO:0000256" key="3">
    <source>
        <dbReference type="ARBA" id="ARBA00021907"/>
    </source>
</evidence>
<evidence type="ECO:0000256" key="4">
    <source>
        <dbReference type="ARBA" id="ARBA00022475"/>
    </source>
</evidence>
<feature type="transmembrane region" description="Helical" evidence="11">
    <location>
        <begin position="21"/>
        <end position="46"/>
    </location>
</feature>
<proteinExistence type="inferred from homology"/>
<keyword evidence="4 10" id="KW-1003">Cell membrane</keyword>
<dbReference type="NCBIfam" id="NF038347">
    <property type="entry name" value="FtsX_Gpos"/>
    <property type="match status" value="1"/>
</dbReference>
<dbReference type="GO" id="GO:0051301">
    <property type="term" value="P:cell division"/>
    <property type="evidence" value="ECO:0007669"/>
    <property type="project" value="UniProtKB-KW"/>
</dbReference>
<dbReference type="Pfam" id="PF02687">
    <property type="entry name" value="FtsX"/>
    <property type="match status" value="1"/>
</dbReference>
<dbReference type="InterPro" id="IPR058204">
    <property type="entry name" value="FtsX_firmicutes-type"/>
</dbReference>
<keyword evidence="5 10" id="KW-0132">Cell division</keyword>
<dbReference type="Gene3D" id="3.30.70.3040">
    <property type="match status" value="1"/>
</dbReference>
<dbReference type="InterPro" id="IPR003838">
    <property type="entry name" value="ABC3_permease_C"/>
</dbReference>
<evidence type="ECO:0000313" key="15">
    <source>
        <dbReference type="Proteomes" id="UP000823910"/>
    </source>
</evidence>
<comment type="caution">
    <text evidence="14">The sequence shown here is derived from an EMBL/GenBank/DDBJ whole genome shotgun (WGS) entry which is preliminary data.</text>
</comment>
<keyword evidence="8 10" id="KW-0472">Membrane</keyword>
<evidence type="ECO:0000256" key="9">
    <source>
        <dbReference type="ARBA" id="ARBA00023306"/>
    </source>
</evidence>